<proteinExistence type="predicted"/>
<evidence type="ECO:0000313" key="3">
    <source>
        <dbReference type="EMBL" id="KAL0433452.1"/>
    </source>
</evidence>
<name>A0AAW2VV60_9LAMI</name>
<gene>
    <name evidence="3" type="ORF">Slati_2679500</name>
</gene>
<sequence>MSWVTAPLRAVTLSMRTTLPISSSLGVSSSSSFPFHLLEPELRTRRSGSPLPSYVAGRRWSLRQATRRLLDESSEEEDASEEEEGSSPGEMDPLPREERVSFGNRGSRPVGSAWVACSLRQSDIYQLVEEFAIPPKFVISLPPPVSHPSPPPPGYMSFFVSQLRAGLRFPIPSFFHEVSHDLLQVPLNHLVPNSIRLLAAFSIVLRYNNLIPTSRLFCQCFQLKRTKPGVFHFAPRRGVSFLPTPSPAKHWKGDFFFILPPLPWNIPHRWIYEFPPSVQVSLADREGWGPRRAADVMKGVLPAGDKRLLSSLSSEDLDHMLTLVLTKAFILRGESLSERQEGQTGPRGGFCEGFGGEGGSLAGGSGRLEGGEKGGRGEVSEGGKGSEETAARGKGPAGGAC</sequence>
<reference evidence="3" key="1">
    <citation type="submission" date="2020-06" db="EMBL/GenBank/DDBJ databases">
        <authorList>
            <person name="Li T."/>
            <person name="Hu X."/>
            <person name="Zhang T."/>
            <person name="Song X."/>
            <person name="Zhang H."/>
            <person name="Dai N."/>
            <person name="Sheng W."/>
            <person name="Hou X."/>
            <person name="Wei L."/>
        </authorList>
    </citation>
    <scope>NUCLEOTIDE SEQUENCE</scope>
    <source>
        <strain evidence="3">KEN1</strain>
        <tissue evidence="3">Leaf</tissue>
    </source>
</reference>
<feature type="compositionally biased region" description="Gly residues" evidence="1">
    <location>
        <begin position="345"/>
        <end position="356"/>
    </location>
</feature>
<accession>A0AAW2VV60</accession>
<feature type="region of interest" description="Disordered" evidence="1">
    <location>
        <begin position="337"/>
        <end position="356"/>
    </location>
</feature>
<protein>
    <recommendedName>
        <fullName evidence="2">Transposase (putative) gypsy type domain-containing protein</fullName>
    </recommendedName>
</protein>
<reference evidence="3" key="2">
    <citation type="journal article" date="2024" name="Plant">
        <title>Genomic evolution and insights into agronomic trait innovations of Sesamum species.</title>
        <authorList>
            <person name="Miao H."/>
            <person name="Wang L."/>
            <person name="Qu L."/>
            <person name="Liu H."/>
            <person name="Sun Y."/>
            <person name="Le M."/>
            <person name="Wang Q."/>
            <person name="Wei S."/>
            <person name="Zheng Y."/>
            <person name="Lin W."/>
            <person name="Duan Y."/>
            <person name="Cao H."/>
            <person name="Xiong S."/>
            <person name="Wang X."/>
            <person name="Wei L."/>
            <person name="Li C."/>
            <person name="Ma Q."/>
            <person name="Ju M."/>
            <person name="Zhao R."/>
            <person name="Li G."/>
            <person name="Mu C."/>
            <person name="Tian Q."/>
            <person name="Mei H."/>
            <person name="Zhang T."/>
            <person name="Gao T."/>
            <person name="Zhang H."/>
        </authorList>
    </citation>
    <scope>NUCLEOTIDE SEQUENCE</scope>
    <source>
        <strain evidence="3">KEN1</strain>
    </source>
</reference>
<dbReference type="InterPro" id="IPR007321">
    <property type="entry name" value="Transposase_28"/>
</dbReference>
<comment type="caution">
    <text evidence="3">The sequence shown here is derived from an EMBL/GenBank/DDBJ whole genome shotgun (WGS) entry which is preliminary data.</text>
</comment>
<dbReference type="AlphaFoldDB" id="A0AAW2VV60"/>
<dbReference type="Pfam" id="PF04195">
    <property type="entry name" value="Transposase_28"/>
    <property type="match status" value="1"/>
</dbReference>
<feature type="region of interest" description="Disordered" evidence="1">
    <location>
        <begin position="67"/>
        <end position="109"/>
    </location>
</feature>
<feature type="compositionally biased region" description="Basic and acidic residues" evidence="1">
    <location>
        <begin position="369"/>
        <end position="391"/>
    </location>
</feature>
<feature type="region of interest" description="Disordered" evidence="1">
    <location>
        <begin position="361"/>
        <end position="401"/>
    </location>
</feature>
<feature type="compositionally biased region" description="Acidic residues" evidence="1">
    <location>
        <begin position="72"/>
        <end position="85"/>
    </location>
</feature>
<evidence type="ECO:0000259" key="2">
    <source>
        <dbReference type="Pfam" id="PF04195"/>
    </source>
</evidence>
<dbReference type="EMBL" id="JACGWN010000009">
    <property type="protein sequence ID" value="KAL0433452.1"/>
    <property type="molecule type" value="Genomic_DNA"/>
</dbReference>
<evidence type="ECO:0000256" key="1">
    <source>
        <dbReference type="SAM" id="MobiDB-lite"/>
    </source>
</evidence>
<feature type="domain" description="Transposase (putative) gypsy type" evidence="2">
    <location>
        <begin position="158"/>
        <end position="224"/>
    </location>
</feature>
<organism evidence="3">
    <name type="scientific">Sesamum latifolium</name>
    <dbReference type="NCBI Taxonomy" id="2727402"/>
    <lineage>
        <taxon>Eukaryota</taxon>
        <taxon>Viridiplantae</taxon>
        <taxon>Streptophyta</taxon>
        <taxon>Embryophyta</taxon>
        <taxon>Tracheophyta</taxon>
        <taxon>Spermatophyta</taxon>
        <taxon>Magnoliopsida</taxon>
        <taxon>eudicotyledons</taxon>
        <taxon>Gunneridae</taxon>
        <taxon>Pentapetalae</taxon>
        <taxon>asterids</taxon>
        <taxon>lamiids</taxon>
        <taxon>Lamiales</taxon>
        <taxon>Pedaliaceae</taxon>
        <taxon>Sesamum</taxon>
    </lineage>
</organism>